<comment type="caution">
    <text evidence="1">The sequence shown here is derived from an EMBL/GenBank/DDBJ whole genome shotgun (WGS) entry which is preliminary data.</text>
</comment>
<dbReference type="AlphaFoldDB" id="A0A4Y2RS60"/>
<keyword evidence="2" id="KW-1185">Reference proteome</keyword>
<proteinExistence type="predicted"/>
<sequence length="204" mass="22926">MAAPGGDSRIITPYMPSLFNLTLVKIAVPLFNDFGFEKLESAFAEIQHGIPARLSEGRQENFNANTAAKKLLPIPAHLRNRVLGAVASLHCGVRQWKMDHSPILNLRDGERIFYWRADGTIDRTKTAQQLVLSENIHIRERSDIASMYCLHRNVRTLWADMDASGETENLKQLITPRGIFGLDGSVKDLEFLGCKLFENTSSFL</sequence>
<name>A0A4Y2RS60_ARAVE</name>
<protein>
    <submittedName>
        <fullName evidence="1">Uncharacterized protein</fullName>
    </submittedName>
</protein>
<accession>A0A4Y2RS60</accession>
<evidence type="ECO:0000313" key="1">
    <source>
        <dbReference type="EMBL" id="GBN78664.1"/>
    </source>
</evidence>
<gene>
    <name evidence="1" type="ORF">AVEN_36348_1</name>
</gene>
<dbReference type="Proteomes" id="UP000499080">
    <property type="component" value="Unassembled WGS sequence"/>
</dbReference>
<dbReference type="EMBL" id="BGPR01018262">
    <property type="protein sequence ID" value="GBN78664.1"/>
    <property type="molecule type" value="Genomic_DNA"/>
</dbReference>
<evidence type="ECO:0000313" key="2">
    <source>
        <dbReference type="Proteomes" id="UP000499080"/>
    </source>
</evidence>
<organism evidence="1 2">
    <name type="scientific">Araneus ventricosus</name>
    <name type="common">Orbweaver spider</name>
    <name type="synonym">Epeira ventricosa</name>
    <dbReference type="NCBI Taxonomy" id="182803"/>
    <lineage>
        <taxon>Eukaryota</taxon>
        <taxon>Metazoa</taxon>
        <taxon>Ecdysozoa</taxon>
        <taxon>Arthropoda</taxon>
        <taxon>Chelicerata</taxon>
        <taxon>Arachnida</taxon>
        <taxon>Araneae</taxon>
        <taxon>Araneomorphae</taxon>
        <taxon>Entelegynae</taxon>
        <taxon>Araneoidea</taxon>
        <taxon>Araneidae</taxon>
        <taxon>Araneus</taxon>
    </lineage>
</organism>
<reference evidence="1 2" key="1">
    <citation type="journal article" date="2019" name="Sci. Rep.">
        <title>Orb-weaving spider Araneus ventricosus genome elucidates the spidroin gene catalogue.</title>
        <authorList>
            <person name="Kono N."/>
            <person name="Nakamura H."/>
            <person name="Ohtoshi R."/>
            <person name="Moran D.A.P."/>
            <person name="Shinohara A."/>
            <person name="Yoshida Y."/>
            <person name="Fujiwara M."/>
            <person name="Mori M."/>
            <person name="Tomita M."/>
            <person name="Arakawa K."/>
        </authorList>
    </citation>
    <scope>NUCLEOTIDE SEQUENCE [LARGE SCALE GENOMIC DNA]</scope>
</reference>
<dbReference type="OrthoDB" id="6437663at2759"/>